<dbReference type="Proteomes" id="UP000823388">
    <property type="component" value="Chromosome 2K"/>
</dbReference>
<accession>A0A8T0W763</accession>
<comment type="caution">
    <text evidence="1">The sequence shown here is derived from an EMBL/GenBank/DDBJ whole genome shotgun (WGS) entry which is preliminary data.</text>
</comment>
<name>A0A8T0W763_PANVG</name>
<organism evidence="1 2">
    <name type="scientific">Panicum virgatum</name>
    <name type="common">Blackwell switchgrass</name>
    <dbReference type="NCBI Taxonomy" id="38727"/>
    <lineage>
        <taxon>Eukaryota</taxon>
        <taxon>Viridiplantae</taxon>
        <taxon>Streptophyta</taxon>
        <taxon>Embryophyta</taxon>
        <taxon>Tracheophyta</taxon>
        <taxon>Spermatophyta</taxon>
        <taxon>Magnoliopsida</taxon>
        <taxon>Liliopsida</taxon>
        <taxon>Poales</taxon>
        <taxon>Poaceae</taxon>
        <taxon>PACMAD clade</taxon>
        <taxon>Panicoideae</taxon>
        <taxon>Panicodae</taxon>
        <taxon>Paniceae</taxon>
        <taxon>Panicinae</taxon>
        <taxon>Panicum</taxon>
        <taxon>Panicum sect. Hiantes</taxon>
    </lineage>
</organism>
<keyword evidence="2" id="KW-1185">Reference proteome</keyword>
<proteinExistence type="predicted"/>
<protein>
    <submittedName>
        <fullName evidence="1">Uncharacterized protein</fullName>
    </submittedName>
</protein>
<reference evidence="1" key="1">
    <citation type="submission" date="2020-05" db="EMBL/GenBank/DDBJ databases">
        <title>WGS assembly of Panicum virgatum.</title>
        <authorList>
            <person name="Lovell J.T."/>
            <person name="Jenkins J."/>
            <person name="Shu S."/>
            <person name="Juenger T.E."/>
            <person name="Schmutz J."/>
        </authorList>
    </citation>
    <scope>NUCLEOTIDE SEQUENCE</scope>
    <source>
        <strain evidence="1">AP13</strain>
    </source>
</reference>
<evidence type="ECO:0000313" key="2">
    <source>
        <dbReference type="Proteomes" id="UP000823388"/>
    </source>
</evidence>
<gene>
    <name evidence="1" type="ORF">PVAP13_2KG419625</name>
</gene>
<dbReference type="AlphaFoldDB" id="A0A8T0W763"/>
<dbReference type="EMBL" id="CM029039">
    <property type="protein sequence ID" value="KAG2645211.1"/>
    <property type="molecule type" value="Genomic_DNA"/>
</dbReference>
<evidence type="ECO:0000313" key="1">
    <source>
        <dbReference type="EMBL" id="KAG2645211.1"/>
    </source>
</evidence>
<sequence length="119" mass="13666">MVSDIVGRYMSCFEHSSLSIVPKSLKEMFIAAKLGTCFLIEVQSPQKRTEAREEVTRTQTSGCAEESIWRWVVTTGILCKRTHNLVLFVDSLWLYLAAPVFKQWHNLTLTGCKYKFNCI</sequence>